<proteinExistence type="predicted"/>
<evidence type="ECO:0000313" key="1">
    <source>
        <dbReference type="Proteomes" id="UP000515158"/>
    </source>
</evidence>
<dbReference type="PANTHER" id="PTHR21398:SF7">
    <property type="entry name" value="LP19941P"/>
    <property type="match status" value="1"/>
</dbReference>
<dbReference type="PANTHER" id="PTHR21398">
    <property type="entry name" value="AGAP007094-PA"/>
    <property type="match status" value="1"/>
</dbReference>
<dbReference type="RefSeq" id="XP_034240260.1">
    <property type="nucleotide sequence ID" value="XM_034384369.1"/>
</dbReference>
<accession>A0A6P8YSA6</accession>
<organism evidence="2">
    <name type="scientific">Thrips palmi</name>
    <name type="common">Melon thrips</name>
    <dbReference type="NCBI Taxonomy" id="161013"/>
    <lineage>
        <taxon>Eukaryota</taxon>
        <taxon>Metazoa</taxon>
        <taxon>Ecdysozoa</taxon>
        <taxon>Arthropoda</taxon>
        <taxon>Hexapoda</taxon>
        <taxon>Insecta</taxon>
        <taxon>Pterygota</taxon>
        <taxon>Neoptera</taxon>
        <taxon>Paraneoptera</taxon>
        <taxon>Thysanoptera</taxon>
        <taxon>Terebrantia</taxon>
        <taxon>Thripoidea</taxon>
        <taxon>Thripidae</taxon>
        <taxon>Thrips</taxon>
    </lineage>
</organism>
<gene>
    <name evidence="2" type="primary">LOC117644754</name>
</gene>
<protein>
    <submittedName>
        <fullName evidence="2">Uncharacterized protein LOC117644754</fullName>
    </submittedName>
</protein>
<reference evidence="2" key="1">
    <citation type="submission" date="2025-08" db="UniProtKB">
        <authorList>
            <consortium name="RefSeq"/>
        </authorList>
    </citation>
    <scope>IDENTIFICATION</scope>
    <source>
        <tissue evidence="2">Total insect</tissue>
    </source>
</reference>
<sequence>MPLASHFVLRFSQNASSSFHGVTSRCSWRCCAGTRWPGQTAPATTTEPKRPAPRGWTAATCTPTAPCPFWDCCSRCDRQDEGCARSAPPRPLLVAVVAASPRPGLLSRHRRYLTFPEGSTFNLALCMSNKAYFLADSGIYTEGVAWGCSYDLPNNTAALASAGAGVEPLGLRRKDRVDLYRRVERAVDSAGLDGHACMLRAICEAETLLGPRTHLIMELFRIALAIPMERYSSLREPHGHQAYMAARHNGMHGADCGAVYPQCPMSLLQIATSLVPASLT</sequence>
<keyword evidence="1" id="KW-1185">Reference proteome</keyword>
<name>A0A6P8YSA6_THRPL</name>
<dbReference type="OrthoDB" id="8185446at2759"/>
<dbReference type="Pfam" id="PF07841">
    <property type="entry name" value="DM4_12"/>
    <property type="match status" value="1"/>
</dbReference>
<dbReference type="SMART" id="SM00718">
    <property type="entry name" value="DM4_12"/>
    <property type="match status" value="1"/>
</dbReference>
<dbReference type="KEGG" id="tpal:117644754"/>
<dbReference type="Proteomes" id="UP000515158">
    <property type="component" value="Unplaced"/>
</dbReference>
<dbReference type="GeneID" id="117644754"/>
<dbReference type="InParanoid" id="A0A6P8YSA6"/>
<dbReference type="AlphaFoldDB" id="A0A6P8YSA6"/>
<dbReference type="InterPro" id="IPR006631">
    <property type="entry name" value="DM4_12"/>
</dbReference>
<evidence type="ECO:0000313" key="2">
    <source>
        <dbReference type="RefSeq" id="XP_034240260.1"/>
    </source>
</evidence>